<keyword evidence="2" id="KW-1185">Reference proteome</keyword>
<evidence type="ECO:0000313" key="2">
    <source>
        <dbReference type="Proteomes" id="UP000265443"/>
    </source>
</evidence>
<sequence length="38" mass="4483">MIRLDRYTSFVCNPRNLKAERGLKEKASRAAFLAWTLR</sequence>
<comment type="caution">
    <text evidence="1">The sequence shown here is derived from an EMBL/GenBank/DDBJ whole genome shotgun (WGS) entry which is preliminary data.</text>
</comment>
<name>A0ABX9MGV1_9DEIN</name>
<dbReference type="EMBL" id="QWKY01000173">
    <property type="protein sequence ID" value="RIH74106.1"/>
    <property type="molecule type" value="Genomic_DNA"/>
</dbReference>
<proteinExistence type="predicted"/>
<organism evidence="1 2">
    <name type="scientific">Meiothermus hypogaeus</name>
    <dbReference type="NCBI Taxonomy" id="884155"/>
    <lineage>
        <taxon>Bacteria</taxon>
        <taxon>Thermotogati</taxon>
        <taxon>Deinococcota</taxon>
        <taxon>Deinococci</taxon>
        <taxon>Thermales</taxon>
        <taxon>Thermaceae</taxon>
        <taxon>Meiothermus</taxon>
    </lineage>
</organism>
<protein>
    <recommendedName>
        <fullName evidence="3">Transposase</fullName>
    </recommendedName>
</protein>
<evidence type="ECO:0008006" key="3">
    <source>
        <dbReference type="Google" id="ProtNLM"/>
    </source>
</evidence>
<reference evidence="1 2" key="1">
    <citation type="submission" date="2018-08" db="EMBL/GenBank/DDBJ databases">
        <title>Meiothermus hypogaeus DSM 23238 genome sequencing project.</title>
        <authorList>
            <person name="Da Costa M.S."/>
            <person name="Albuquerque L."/>
            <person name="Raposo P."/>
            <person name="Froufe H.J.C."/>
            <person name="Barroso C.S."/>
            <person name="Egas C."/>
        </authorList>
    </citation>
    <scope>NUCLEOTIDE SEQUENCE [LARGE SCALE GENOMIC DNA]</scope>
    <source>
        <strain evidence="1 2">DSM 23238</strain>
    </source>
</reference>
<gene>
    <name evidence="1" type="ORF">Mhypo_03522</name>
</gene>
<evidence type="ECO:0000313" key="1">
    <source>
        <dbReference type="EMBL" id="RIH74106.1"/>
    </source>
</evidence>
<accession>A0ABX9MGV1</accession>
<dbReference type="Proteomes" id="UP000265443">
    <property type="component" value="Unassembled WGS sequence"/>
</dbReference>